<accession>K1Q989</accession>
<dbReference type="AlphaFoldDB" id="K1Q989"/>
<sequence>MAKVVRTVLTGVTFTFPSTYFTASSSRDDDLFSDEDVMSYTYWNYNQLWTLALSHAA</sequence>
<protein>
    <submittedName>
        <fullName evidence="1">Uncharacterized protein</fullName>
    </submittedName>
</protein>
<evidence type="ECO:0000313" key="1">
    <source>
        <dbReference type="EMBL" id="EKC27904.1"/>
    </source>
</evidence>
<dbReference type="HOGENOM" id="CLU_2998458_0_0_1"/>
<proteinExistence type="predicted"/>
<organism evidence="1">
    <name type="scientific">Magallana gigas</name>
    <name type="common">Pacific oyster</name>
    <name type="synonym">Crassostrea gigas</name>
    <dbReference type="NCBI Taxonomy" id="29159"/>
    <lineage>
        <taxon>Eukaryota</taxon>
        <taxon>Metazoa</taxon>
        <taxon>Spiralia</taxon>
        <taxon>Lophotrochozoa</taxon>
        <taxon>Mollusca</taxon>
        <taxon>Bivalvia</taxon>
        <taxon>Autobranchia</taxon>
        <taxon>Pteriomorphia</taxon>
        <taxon>Ostreida</taxon>
        <taxon>Ostreoidea</taxon>
        <taxon>Ostreidae</taxon>
        <taxon>Magallana</taxon>
    </lineage>
</organism>
<reference evidence="1" key="1">
    <citation type="journal article" date="2012" name="Nature">
        <title>The oyster genome reveals stress adaptation and complexity of shell formation.</title>
        <authorList>
            <person name="Zhang G."/>
            <person name="Fang X."/>
            <person name="Guo X."/>
            <person name="Li L."/>
            <person name="Luo R."/>
            <person name="Xu F."/>
            <person name="Yang P."/>
            <person name="Zhang L."/>
            <person name="Wang X."/>
            <person name="Qi H."/>
            <person name="Xiong Z."/>
            <person name="Que H."/>
            <person name="Xie Y."/>
            <person name="Holland P.W."/>
            <person name="Paps J."/>
            <person name="Zhu Y."/>
            <person name="Wu F."/>
            <person name="Chen Y."/>
            <person name="Wang J."/>
            <person name="Peng C."/>
            <person name="Meng J."/>
            <person name="Yang L."/>
            <person name="Liu J."/>
            <person name="Wen B."/>
            <person name="Zhang N."/>
            <person name="Huang Z."/>
            <person name="Zhu Q."/>
            <person name="Feng Y."/>
            <person name="Mount A."/>
            <person name="Hedgecock D."/>
            <person name="Xu Z."/>
            <person name="Liu Y."/>
            <person name="Domazet-Loso T."/>
            <person name="Du Y."/>
            <person name="Sun X."/>
            <person name="Zhang S."/>
            <person name="Liu B."/>
            <person name="Cheng P."/>
            <person name="Jiang X."/>
            <person name="Li J."/>
            <person name="Fan D."/>
            <person name="Wang W."/>
            <person name="Fu W."/>
            <person name="Wang T."/>
            <person name="Wang B."/>
            <person name="Zhang J."/>
            <person name="Peng Z."/>
            <person name="Li Y."/>
            <person name="Li N."/>
            <person name="Wang J."/>
            <person name="Chen M."/>
            <person name="He Y."/>
            <person name="Tan F."/>
            <person name="Song X."/>
            <person name="Zheng Q."/>
            <person name="Huang R."/>
            <person name="Yang H."/>
            <person name="Du X."/>
            <person name="Chen L."/>
            <person name="Yang M."/>
            <person name="Gaffney P.M."/>
            <person name="Wang S."/>
            <person name="Luo L."/>
            <person name="She Z."/>
            <person name="Ming Y."/>
            <person name="Huang W."/>
            <person name="Zhang S."/>
            <person name="Huang B."/>
            <person name="Zhang Y."/>
            <person name="Qu T."/>
            <person name="Ni P."/>
            <person name="Miao G."/>
            <person name="Wang J."/>
            <person name="Wang Q."/>
            <person name="Steinberg C.E."/>
            <person name="Wang H."/>
            <person name="Li N."/>
            <person name="Qian L."/>
            <person name="Zhang G."/>
            <person name="Li Y."/>
            <person name="Yang H."/>
            <person name="Liu X."/>
            <person name="Wang J."/>
            <person name="Yin Y."/>
            <person name="Wang J."/>
        </authorList>
    </citation>
    <scope>NUCLEOTIDE SEQUENCE [LARGE SCALE GENOMIC DNA]</scope>
    <source>
        <strain evidence="1">05x7-T-G4-1.051#20</strain>
    </source>
</reference>
<name>K1Q989_MAGGI</name>
<dbReference type="EMBL" id="JH819059">
    <property type="protein sequence ID" value="EKC27904.1"/>
    <property type="molecule type" value="Genomic_DNA"/>
</dbReference>
<dbReference type="InParanoid" id="K1Q989"/>
<gene>
    <name evidence="1" type="ORF">CGI_10013244</name>
</gene>